<evidence type="ECO:0000256" key="2">
    <source>
        <dbReference type="SAM" id="Phobius"/>
    </source>
</evidence>
<feature type="compositionally biased region" description="Low complexity" evidence="1">
    <location>
        <begin position="113"/>
        <end position="126"/>
    </location>
</feature>
<evidence type="ECO:0000313" key="3">
    <source>
        <dbReference type="EMBL" id="KUG19158.1"/>
    </source>
</evidence>
<protein>
    <submittedName>
        <fullName evidence="3">Uncharacterized protein</fullName>
    </submittedName>
</protein>
<evidence type="ECO:0000256" key="1">
    <source>
        <dbReference type="SAM" id="MobiDB-lite"/>
    </source>
</evidence>
<reference evidence="3" key="1">
    <citation type="journal article" date="2015" name="Proc. Natl. Acad. Sci. U.S.A.">
        <title>Networks of energetic and metabolic interactions define dynamics in microbial communities.</title>
        <authorList>
            <person name="Embree M."/>
            <person name="Liu J.K."/>
            <person name="Al-Bassam M.M."/>
            <person name="Zengler K."/>
        </authorList>
    </citation>
    <scope>NUCLEOTIDE SEQUENCE</scope>
</reference>
<keyword evidence="2" id="KW-0812">Transmembrane</keyword>
<name>A0A0W8FE40_9ZZZZ</name>
<feature type="compositionally biased region" description="Low complexity" evidence="1">
    <location>
        <begin position="219"/>
        <end position="234"/>
    </location>
</feature>
<comment type="caution">
    <text evidence="3">The sequence shown here is derived from an EMBL/GenBank/DDBJ whole genome shotgun (WGS) entry which is preliminary data.</text>
</comment>
<proteinExistence type="predicted"/>
<accession>A0A0W8FE40</accession>
<sequence length="371" mass="39018">MERPPPNERVLLEAMHVLVKSQEFRATLTDVRILLADAGKDSSSPPRMIPRTRILNAEAGETGAGEPTLSLTVRSSRGEPRTLILVFSQRPGEERSRERDAWLEAIKGGDDIAAGRAGAPADSGRGNRPPARGRSLLSGRKVPAVLALCVLLGMAAVVASGAFGDIPFMSGETPAPPATPPQPTATIATTTLPAVPIGTPSPGPTEAEPSSLDTLSPVKTPAPQTSPPTASKTPVPLAETRAPQADPPSPAGTSTPSADATQALQADPPTFRVSVTPEDISASPGETIRYTVLIEADENFSESVHMELHVTAGPLFRERHDLGTRGPPYPRTVIYTLKVPDHAPPGIEIQGTLTSTSETLTRENRLSVSIR</sequence>
<organism evidence="3">
    <name type="scientific">hydrocarbon metagenome</name>
    <dbReference type="NCBI Taxonomy" id="938273"/>
    <lineage>
        <taxon>unclassified sequences</taxon>
        <taxon>metagenomes</taxon>
        <taxon>ecological metagenomes</taxon>
    </lineage>
</organism>
<feature type="region of interest" description="Disordered" evidence="1">
    <location>
        <begin position="113"/>
        <end position="135"/>
    </location>
</feature>
<feature type="compositionally biased region" description="Low complexity" evidence="1">
    <location>
        <begin position="251"/>
        <end position="261"/>
    </location>
</feature>
<feature type="region of interest" description="Disordered" evidence="1">
    <location>
        <begin position="193"/>
        <end position="261"/>
    </location>
</feature>
<gene>
    <name evidence="3" type="ORF">ASZ90_011122</name>
</gene>
<dbReference type="AlphaFoldDB" id="A0A0W8FE40"/>
<keyword evidence="2" id="KW-1133">Transmembrane helix</keyword>
<feature type="transmembrane region" description="Helical" evidence="2">
    <location>
        <begin position="142"/>
        <end position="163"/>
    </location>
</feature>
<dbReference type="EMBL" id="LNQE01001321">
    <property type="protein sequence ID" value="KUG19158.1"/>
    <property type="molecule type" value="Genomic_DNA"/>
</dbReference>
<keyword evidence="2" id="KW-0472">Membrane</keyword>